<dbReference type="PANTHER" id="PTHR11712:SF336">
    <property type="entry name" value="3-OXOACYL-[ACYL-CARRIER-PROTEIN] SYNTHASE, MITOCHONDRIAL"/>
    <property type="match status" value="1"/>
</dbReference>
<dbReference type="Pfam" id="PF02801">
    <property type="entry name" value="Ketoacyl-synt_C"/>
    <property type="match status" value="1"/>
</dbReference>
<dbReference type="EMBL" id="JACHMO010000001">
    <property type="protein sequence ID" value="MBB5801841.1"/>
    <property type="molecule type" value="Genomic_DNA"/>
</dbReference>
<name>A0A7W9HH13_9PSEU</name>
<dbReference type="GO" id="GO:0004315">
    <property type="term" value="F:3-oxoacyl-[acyl-carrier-protein] synthase activity"/>
    <property type="evidence" value="ECO:0007669"/>
    <property type="project" value="UniProtKB-EC"/>
</dbReference>
<comment type="caution">
    <text evidence="5">The sequence shown here is derived from an EMBL/GenBank/DDBJ whole genome shotgun (WGS) entry which is preliminary data.</text>
</comment>
<dbReference type="SMART" id="SM00825">
    <property type="entry name" value="PKS_KS"/>
    <property type="match status" value="1"/>
</dbReference>
<evidence type="ECO:0000256" key="1">
    <source>
        <dbReference type="ARBA" id="ARBA00008467"/>
    </source>
</evidence>
<dbReference type="CDD" id="cd00834">
    <property type="entry name" value="KAS_I_II"/>
    <property type="match status" value="1"/>
</dbReference>
<keyword evidence="2 3" id="KW-0808">Transferase</keyword>
<dbReference type="InterPro" id="IPR016039">
    <property type="entry name" value="Thiolase-like"/>
</dbReference>
<dbReference type="InterPro" id="IPR000794">
    <property type="entry name" value="Beta-ketoacyl_synthase"/>
</dbReference>
<dbReference type="InterPro" id="IPR014030">
    <property type="entry name" value="Ketoacyl_synth_N"/>
</dbReference>
<dbReference type="Proteomes" id="UP000552097">
    <property type="component" value="Unassembled WGS sequence"/>
</dbReference>
<keyword evidence="6" id="KW-1185">Reference proteome</keyword>
<sequence length="424" mass="44459">MRSVAITGIGLLTGLGTGRQETWKRLLDGDTAIRPVTAYDPSSFRTRLAAEIDDFQPERFAPRRSLRMATRNDQFAIAGAVLAVEDSGIDFDTCDPGRVGVFVGGNKEISNPDHMLAGALAGRREDGVADVRQLGRRYSSAFYPLYYVEGLQAASLFYISQRYGLTGPNAYFHGTADAGATAIGRAFRSISRGESQVAIAGGFDDAASWWTASKMDGLGVLSTDNDRLAEAFRPYDVDRSGSLLGDGAAFVVLEDAELARRRGAHVYAEITGVAATFDGRLLTPEPTGEPLAAAITKARAQAGAEIDFVATHGCATRLGDVSEARALRSALGDGACATSVKPATGHLVAAAGALNVVVCALAIDAGAVPPTLNLDRPDPDCDFDWVAGQARQLRVRNAIAIGRGLEGQQVAVALGAPGETRGAS</sequence>
<dbReference type="EC" id="2.3.1.179" evidence="5"/>
<comment type="similarity">
    <text evidence="1 3">Belongs to the thiolase-like superfamily. Beta-ketoacyl-ACP synthases family.</text>
</comment>
<dbReference type="InterPro" id="IPR020841">
    <property type="entry name" value="PKS_Beta-ketoAc_synthase_dom"/>
</dbReference>
<dbReference type="PANTHER" id="PTHR11712">
    <property type="entry name" value="POLYKETIDE SYNTHASE-RELATED"/>
    <property type="match status" value="1"/>
</dbReference>
<evidence type="ECO:0000259" key="4">
    <source>
        <dbReference type="PROSITE" id="PS52004"/>
    </source>
</evidence>
<dbReference type="SUPFAM" id="SSF53901">
    <property type="entry name" value="Thiolase-like"/>
    <property type="match status" value="2"/>
</dbReference>
<protein>
    <submittedName>
        <fullName evidence="5">3-oxoacyl-[acyl-carrier-protein] synthase II</fullName>
        <ecNumber evidence="5">2.3.1.179</ecNumber>
    </submittedName>
</protein>
<keyword evidence="5" id="KW-0012">Acyltransferase</keyword>
<evidence type="ECO:0000256" key="2">
    <source>
        <dbReference type="ARBA" id="ARBA00022679"/>
    </source>
</evidence>
<dbReference type="Gene3D" id="3.40.47.10">
    <property type="match status" value="2"/>
</dbReference>
<dbReference type="InterPro" id="IPR014031">
    <property type="entry name" value="Ketoacyl_synth_C"/>
</dbReference>
<dbReference type="PROSITE" id="PS52004">
    <property type="entry name" value="KS3_2"/>
    <property type="match status" value="1"/>
</dbReference>
<feature type="domain" description="Ketosynthase family 3 (KS3)" evidence="4">
    <location>
        <begin position="1"/>
        <end position="416"/>
    </location>
</feature>
<evidence type="ECO:0000313" key="6">
    <source>
        <dbReference type="Proteomes" id="UP000552097"/>
    </source>
</evidence>
<gene>
    <name evidence="5" type="ORF">F4560_001609</name>
</gene>
<dbReference type="Pfam" id="PF00109">
    <property type="entry name" value="ketoacyl-synt"/>
    <property type="match status" value="1"/>
</dbReference>
<evidence type="ECO:0000256" key="3">
    <source>
        <dbReference type="RuleBase" id="RU003694"/>
    </source>
</evidence>
<dbReference type="RefSeq" id="WP_184918172.1">
    <property type="nucleotide sequence ID" value="NZ_JACHMO010000001.1"/>
</dbReference>
<evidence type="ECO:0000313" key="5">
    <source>
        <dbReference type="EMBL" id="MBB5801841.1"/>
    </source>
</evidence>
<proteinExistence type="inferred from homology"/>
<dbReference type="GO" id="GO:0006633">
    <property type="term" value="P:fatty acid biosynthetic process"/>
    <property type="evidence" value="ECO:0007669"/>
    <property type="project" value="TreeGrafter"/>
</dbReference>
<reference evidence="5 6" key="1">
    <citation type="submission" date="2020-08" db="EMBL/GenBank/DDBJ databases">
        <title>Sequencing the genomes of 1000 actinobacteria strains.</title>
        <authorList>
            <person name="Klenk H.-P."/>
        </authorList>
    </citation>
    <scope>NUCLEOTIDE SEQUENCE [LARGE SCALE GENOMIC DNA]</scope>
    <source>
        <strain evidence="5 6">DSM 45486</strain>
    </source>
</reference>
<dbReference type="AlphaFoldDB" id="A0A7W9HH13"/>
<organism evidence="5 6">
    <name type="scientific">Saccharothrix ecbatanensis</name>
    <dbReference type="NCBI Taxonomy" id="1105145"/>
    <lineage>
        <taxon>Bacteria</taxon>
        <taxon>Bacillati</taxon>
        <taxon>Actinomycetota</taxon>
        <taxon>Actinomycetes</taxon>
        <taxon>Pseudonocardiales</taxon>
        <taxon>Pseudonocardiaceae</taxon>
        <taxon>Saccharothrix</taxon>
    </lineage>
</organism>
<accession>A0A7W9HH13</accession>